<reference evidence="1 2" key="1">
    <citation type="submission" date="2011-04" db="EMBL/GenBank/DDBJ databases">
        <title>The Genome Sequence of Dysgonomonas mossii DSM 22836.</title>
        <authorList>
            <consortium name="The Broad Institute Genome Sequencing Platform"/>
            <person name="Earl A."/>
            <person name="Ward D."/>
            <person name="Feldgarden M."/>
            <person name="Gevers D."/>
            <person name="Pudlo N."/>
            <person name="Martens E."/>
            <person name="Allen-Vercoe E."/>
            <person name="Young S.K."/>
            <person name="Zeng Q."/>
            <person name="Gargeya S."/>
            <person name="Fitzgerald M."/>
            <person name="Haas B."/>
            <person name="Abouelleil A."/>
            <person name="Alvarado L."/>
            <person name="Arachchi H.M."/>
            <person name="Berlin A."/>
            <person name="Brown A."/>
            <person name="Chapman S.B."/>
            <person name="Chen Z."/>
            <person name="Dunbar C."/>
            <person name="Freedman E."/>
            <person name="Gearin G."/>
            <person name="Gellesch M."/>
            <person name="Goldberg J."/>
            <person name="Griggs A."/>
            <person name="Gujja S."/>
            <person name="Heiman D."/>
            <person name="Howarth C."/>
            <person name="Larson L."/>
            <person name="Lui A."/>
            <person name="MacDonald P.J.P."/>
            <person name="Mehta T."/>
            <person name="Montmayeur A."/>
            <person name="Murphy C."/>
            <person name="Neiman D."/>
            <person name="Pearson M."/>
            <person name="Priest M."/>
            <person name="Roberts A."/>
            <person name="Saif S."/>
            <person name="Shea T."/>
            <person name="Shenoy N."/>
            <person name="Sisk P."/>
            <person name="Stolte C."/>
            <person name="Sykes S."/>
            <person name="Yandava C."/>
            <person name="Wortman J."/>
            <person name="Nusbaum C."/>
            <person name="Birren B."/>
        </authorList>
    </citation>
    <scope>NUCLEOTIDE SEQUENCE [LARGE SCALE GENOMIC DNA]</scope>
    <source>
        <strain evidence="1 2">DSM 22836</strain>
    </source>
</reference>
<keyword evidence="2" id="KW-1185">Reference proteome</keyword>
<organism evidence="1 2">
    <name type="scientific">Dysgonomonas mossii DSM 22836</name>
    <dbReference type="NCBI Taxonomy" id="742767"/>
    <lineage>
        <taxon>Bacteria</taxon>
        <taxon>Pseudomonadati</taxon>
        <taxon>Bacteroidota</taxon>
        <taxon>Bacteroidia</taxon>
        <taxon>Bacteroidales</taxon>
        <taxon>Dysgonomonadaceae</taxon>
        <taxon>Dysgonomonas</taxon>
    </lineage>
</organism>
<sequence>MIGLYLISRLFNALYKNYAAKYFSHNTLFNYMPLFRSNQNLISK</sequence>
<comment type="caution">
    <text evidence="1">The sequence shown here is derived from an EMBL/GenBank/DDBJ whole genome shotgun (WGS) entry which is preliminary data.</text>
</comment>
<dbReference type="EMBL" id="ADLW01000004">
    <property type="protein sequence ID" value="EGK04060.1"/>
    <property type="molecule type" value="Genomic_DNA"/>
</dbReference>
<dbReference type="Proteomes" id="UP000006420">
    <property type="component" value="Unassembled WGS sequence"/>
</dbReference>
<name>F8WZH3_9BACT</name>
<dbReference type="AlphaFoldDB" id="F8WZH3"/>
<evidence type="ECO:0000313" key="2">
    <source>
        <dbReference type="Proteomes" id="UP000006420"/>
    </source>
</evidence>
<gene>
    <name evidence="1" type="ORF">HMPREF9456_01088</name>
</gene>
<accession>F8WZH3</accession>
<protein>
    <submittedName>
        <fullName evidence="1">Uncharacterized protein</fullName>
    </submittedName>
</protein>
<proteinExistence type="predicted"/>
<evidence type="ECO:0000313" key="1">
    <source>
        <dbReference type="EMBL" id="EGK04060.1"/>
    </source>
</evidence>
<dbReference type="STRING" id="742767.HMPREF9456_01088"/>
<dbReference type="HOGENOM" id="CLU_3215472_0_0_10"/>